<keyword evidence="1" id="KW-0732">Signal</keyword>
<organism evidence="2 3">
    <name type="scientific">Caballeronia udeis</name>
    <dbReference type="NCBI Taxonomy" id="1232866"/>
    <lineage>
        <taxon>Bacteria</taxon>
        <taxon>Pseudomonadati</taxon>
        <taxon>Pseudomonadota</taxon>
        <taxon>Betaproteobacteria</taxon>
        <taxon>Burkholderiales</taxon>
        <taxon>Burkholderiaceae</taxon>
        <taxon>Caballeronia</taxon>
    </lineage>
</organism>
<evidence type="ECO:0000313" key="3">
    <source>
        <dbReference type="Proteomes" id="UP001620514"/>
    </source>
</evidence>
<reference evidence="2 3" key="1">
    <citation type="submission" date="2024-10" db="EMBL/GenBank/DDBJ databases">
        <authorList>
            <person name="Deangelis K."/>
            <person name="Huntemann M."/>
            <person name="Clum A."/>
            <person name="Wang J."/>
            <person name="Palaniappan K."/>
            <person name="Ritter S."/>
            <person name="Chen I.-M."/>
            <person name="Stamatis D."/>
            <person name="Reddy T."/>
            <person name="O'Malley R."/>
            <person name="Daum C."/>
            <person name="Ng V."/>
            <person name="Ivanova N."/>
            <person name="Kyrpides N."/>
            <person name="Woyke T."/>
        </authorList>
    </citation>
    <scope>NUCLEOTIDE SEQUENCE [LARGE SCALE GENOMIC DNA]</scope>
    <source>
        <strain evidence="2 3">GAS97</strain>
    </source>
</reference>
<gene>
    <name evidence="2" type="ORF">ABH943_002731</name>
</gene>
<comment type="caution">
    <text evidence="2">The sequence shown here is derived from an EMBL/GenBank/DDBJ whole genome shotgun (WGS) entry which is preliminary data.</text>
</comment>
<keyword evidence="3" id="KW-1185">Reference proteome</keyword>
<reference evidence="2 3" key="2">
    <citation type="submission" date="2024-11" db="EMBL/GenBank/DDBJ databases">
        <title>Using genomics to understand microbial adaptation to soil warming.</title>
        <authorList>
            <person name="Deangelis K.M. PhD."/>
        </authorList>
    </citation>
    <scope>NUCLEOTIDE SEQUENCE [LARGE SCALE GENOMIC DNA]</scope>
    <source>
        <strain evidence="2 3">GAS97</strain>
    </source>
</reference>
<dbReference type="PROSITE" id="PS51257">
    <property type="entry name" value="PROKAR_LIPOPROTEIN"/>
    <property type="match status" value="1"/>
</dbReference>
<dbReference type="EMBL" id="JBIYDN010000007">
    <property type="protein sequence ID" value="MFK4442715.1"/>
    <property type="molecule type" value="Genomic_DNA"/>
</dbReference>
<sequence length="94" mass="9911">MKKTKYWAAGFALAASGCAFANIVEDNVVRSAVPANDRVVGNECTDRSIKPFARPKDSALSDDMLRAALILVSGFASGSTRGVETGVCGERSTR</sequence>
<protein>
    <recommendedName>
        <fullName evidence="4">Lipoprotein</fullName>
    </recommendedName>
</protein>
<dbReference type="RefSeq" id="WP_404607065.1">
    <property type="nucleotide sequence ID" value="NZ_JBIYDN010000007.1"/>
</dbReference>
<dbReference type="Proteomes" id="UP001620514">
    <property type="component" value="Unassembled WGS sequence"/>
</dbReference>
<evidence type="ECO:0008006" key="4">
    <source>
        <dbReference type="Google" id="ProtNLM"/>
    </source>
</evidence>
<feature type="signal peptide" evidence="1">
    <location>
        <begin position="1"/>
        <end position="21"/>
    </location>
</feature>
<accession>A0ABW8MGB8</accession>
<name>A0ABW8MGB8_9BURK</name>
<feature type="chain" id="PRO_5046324209" description="Lipoprotein" evidence="1">
    <location>
        <begin position="22"/>
        <end position="94"/>
    </location>
</feature>
<proteinExistence type="predicted"/>
<evidence type="ECO:0000313" key="2">
    <source>
        <dbReference type="EMBL" id="MFK4442715.1"/>
    </source>
</evidence>
<evidence type="ECO:0000256" key="1">
    <source>
        <dbReference type="SAM" id="SignalP"/>
    </source>
</evidence>